<accession>A0A0A9H993</accession>
<organism evidence="1">
    <name type="scientific">Arundo donax</name>
    <name type="common">Giant reed</name>
    <name type="synonym">Donax arundinaceus</name>
    <dbReference type="NCBI Taxonomy" id="35708"/>
    <lineage>
        <taxon>Eukaryota</taxon>
        <taxon>Viridiplantae</taxon>
        <taxon>Streptophyta</taxon>
        <taxon>Embryophyta</taxon>
        <taxon>Tracheophyta</taxon>
        <taxon>Spermatophyta</taxon>
        <taxon>Magnoliopsida</taxon>
        <taxon>Liliopsida</taxon>
        <taxon>Poales</taxon>
        <taxon>Poaceae</taxon>
        <taxon>PACMAD clade</taxon>
        <taxon>Arundinoideae</taxon>
        <taxon>Arundineae</taxon>
        <taxon>Arundo</taxon>
    </lineage>
</organism>
<evidence type="ECO:0000313" key="1">
    <source>
        <dbReference type="EMBL" id="JAE32379.1"/>
    </source>
</evidence>
<reference evidence="1" key="1">
    <citation type="submission" date="2014-09" db="EMBL/GenBank/DDBJ databases">
        <authorList>
            <person name="Magalhaes I.L.F."/>
            <person name="Oliveira U."/>
            <person name="Santos F.R."/>
            <person name="Vidigal T.H.D.A."/>
            <person name="Brescovit A.D."/>
            <person name="Santos A.J."/>
        </authorList>
    </citation>
    <scope>NUCLEOTIDE SEQUENCE</scope>
    <source>
        <tissue evidence="1">Shoot tissue taken approximately 20 cm above the soil surface</tissue>
    </source>
</reference>
<proteinExistence type="predicted"/>
<dbReference type="EMBL" id="GBRH01165517">
    <property type="protein sequence ID" value="JAE32379.1"/>
    <property type="molecule type" value="Transcribed_RNA"/>
</dbReference>
<reference evidence="1" key="2">
    <citation type="journal article" date="2015" name="Data Brief">
        <title>Shoot transcriptome of the giant reed, Arundo donax.</title>
        <authorList>
            <person name="Barrero R.A."/>
            <person name="Guerrero F.D."/>
            <person name="Moolhuijzen P."/>
            <person name="Goolsby J.A."/>
            <person name="Tidwell J."/>
            <person name="Bellgard S.E."/>
            <person name="Bellgard M.I."/>
        </authorList>
    </citation>
    <scope>NUCLEOTIDE SEQUENCE</scope>
    <source>
        <tissue evidence="1">Shoot tissue taken approximately 20 cm above the soil surface</tissue>
    </source>
</reference>
<sequence>MIVSYSVL</sequence>
<name>A0A0A9H993_ARUDO</name>
<protein>
    <submittedName>
        <fullName evidence="1">Uncharacterized protein</fullName>
    </submittedName>
</protein>